<evidence type="ECO:0000313" key="4">
    <source>
        <dbReference type="Proteomes" id="UP001165060"/>
    </source>
</evidence>
<protein>
    <recommendedName>
        <fullName evidence="5">SWI5-dependent HO expression protein 3</fullName>
    </recommendedName>
</protein>
<evidence type="ECO:0008006" key="5">
    <source>
        <dbReference type="Google" id="ProtNLM"/>
    </source>
</evidence>
<accession>A0ABQ6M4N3</accession>
<evidence type="ECO:0000256" key="1">
    <source>
        <dbReference type="SAM" id="Coils"/>
    </source>
</evidence>
<dbReference type="Proteomes" id="UP001165060">
    <property type="component" value="Unassembled WGS sequence"/>
</dbReference>
<feature type="compositionally biased region" description="Gly residues" evidence="2">
    <location>
        <begin position="402"/>
        <end position="411"/>
    </location>
</feature>
<comment type="caution">
    <text evidence="3">The sequence shown here is derived from an EMBL/GenBank/DDBJ whole genome shotgun (WGS) entry which is preliminary data.</text>
</comment>
<name>A0ABQ6M4N3_9STRA</name>
<keyword evidence="4" id="KW-1185">Reference proteome</keyword>
<dbReference type="EMBL" id="BRYB01002425">
    <property type="protein sequence ID" value="GMI19271.1"/>
    <property type="molecule type" value="Genomic_DNA"/>
</dbReference>
<reference evidence="3 4" key="1">
    <citation type="journal article" date="2023" name="Commun. Biol.">
        <title>Genome analysis of Parmales, the sister group of diatoms, reveals the evolutionary specialization of diatoms from phago-mixotrophs to photoautotrophs.</title>
        <authorList>
            <person name="Ban H."/>
            <person name="Sato S."/>
            <person name="Yoshikawa S."/>
            <person name="Yamada K."/>
            <person name="Nakamura Y."/>
            <person name="Ichinomiya M."/>
            <person name="Sato N."/>
            <person name="Blanc-Mathieu R."/>
            <person name="Endo H."/>
            <person name="Kuwata A."/>
            <person name="Ogata H."/>
        </authorList>
    </citation>
    <scope>NUCLEOTIDE SEQUENCE [LARGE SCALE GENOMIC DNA]</scope>
</reference>
<organism evidence="3 4">
    <name type="scientific">Tetraparma gracilis</name>
    <dbReference type="NCBI Taxonomy" id="2962635"/>
    <lineage>
        <taxon>Eukaryota</taxon>
        <taxon>Sar</taxon>
        <taxon>Stramenopiles</taxon>
        <taxon>Ochrophyta</taxon>
        <taxon>Bolidophyceae</taxon>
        <taxon>Parmales</taxon>
        <taxon>Triparmaceae</taxon>
        <taxon>Tetraparma</taxon>
    </lineage>
</organism>
<keyword evidence="1" id="KW-0175">Coiled coil</keyword>
<evidence type="ECO:0000313" key="3">
    <source>
        <dbReference type="EMBL" id="GMI19271.1"/>
    </source>
</evidence>
<feature type="compositionally biased region" description="Basic and acidic residues" evidence="2">
    <location>
        <begin position="418"/>
        <end position="432"/>
    </location>
</feature>
<feature type="region of interest" description="Disordered" evidence="2">
    <location>
        <begin position="402"/>
        <end position="441"/>
    </location>
</feature>
<sequence>MSSASTSTQQNTLRHALNVVERLQSQLSELSSDNANLESRLHASEKEKAGYQDERRSLKTQNAALEAEISTATGALSAIRREQAAEREKFEGDAAALRRGLLQAAETERSLREKIELLEQNYKHKILDSEEQVSRAMDLVNRVQVAASNSMERERGGAASRLHEVEQEVASCHNKMAMWRKSCEKLSRDNARLKIEVQVRGGEKERGEGFREERDRLKDELVGYKVMVARYEERAREVGGLKEEKEGLRLELKEREGECSALRDEVERVLDMYQTNLAKVREVAQRKIEMEGEMRRRLQEEVREARSAITHMSKDVRDRNELLNNLEDRLGAAAEEKKGGGGGMQLGQAPEGAHELVEVLENVKEKRRAGEGLYGIAGDPDDSDDASPVVVSEDVKIVEVGDGVGGWQGGAGKRRTRDRMERREKQKREVRTKGGTAWVIS</sequence>
<evidence type="ECO:0000256" key="2">
    <source>
        <dbReference type="SAM" id="MobiDB-lite"/>
    </source>
</evidence>
<gene>
    <name evidence="3" type="ORF">TeGR_g14418</name>
</gene>
<feature type="coiled-coil region" evidence="1">
    <location>
        <begin position="13"/>
        <end position="121"/>
    </location>
</feature>
<feature type="coiled-coil region" evidence="1">
    <location>
        <begin position="214"/>
        <end position="336"/>
    </location>
</feature>
<proteinExistence type="predicted"/>